<organism evidence="1 2">
    <name type="scientific">Linnemannia elongata AG-77</name>
    <dbReference type="NCBI Taxonomy" id="1314771"/>
    <lineage>
        <taxon>Eukaryota</taxon>
        <taxon>Fungi</taxon>
        <taxon>Fungi incertae sedis</taxon>
        <taxon>Mucoromycota</taxon>
        <taxon>Mortierellomycotina</taxon>
        <taxon>Mortierellomycetes</taxon>
        <taxon>Mortierellales</taxon>
        <taxon>Mortierellaceae</taxon>
        <taxon>Linnemannia</taxon>
    </lineage>
</organism>
<sequence>MDALSQLPMECLQHILQFIDDSDKVQALAALLLTNKHLYTATLPYLYSDVFKGYNDGFTRGADKTQRQLFTRRLLKRVPVHDLPKIVSLSFGLDTFKTDTSTTDITFLLDYSTCIRHLHIDMENINSNARFPSEPPPQFSPYDQIIHHFSSSYDHIFGEHARPEMHETIIYYEVCWSVANPISEQLESLTIPLIDARRYLDNIHRFGKLTRVRFNVDYTFQYLFNSNGTHFQLIGDHINNAVQAMIALVKEHRQMFKDRLKVVSIRDVGKWQSNSRLCPKNIQMEVARAAPPLSRPRYLTKINWNQFAAHPHSTELAYVREIQCRQPVVEWFDDPVNIEEMLRRCRSLQTLDVASLGRDGFKWAVQYRKSQDGQDPSSSHQVQPTPLPPLATVTIDSCGTVEEINDVAFAFNQTLKSLAIRCSTRATFSQTPPPFGHGWVDLPLLTYINFEGYWKQVIIDQDFFTHCPNIEDLQIVDNTTQYLLQDIGPPCRPAQLARVKMLHLRGWAALMFHPDTLHSAKSLDLLQLRMDLEGGLMTFFIPPVEDLDLHYGKRRDTHLDEQRGEEEMESGVDEEGAIGGVPSRPLWTWDWYLPSLESVVLTSEFAYRFEFKMLMGCPSLKLLELDMRSRDDNHTRVITEADFFMQPATTLKDEESDIDRSSKAAAAGMRRIVASSVETLRLAGPWHITDTLLLPFLTGTFPNLMTWIEQSWKGYTLPGLIDAIRTGDHIWIDVHVELPEPSREEMVEFGLCTAKLRNMMKESASGGEGGGVWGGVVHTSLFFSRELVEYEVLRVVDLGRRVEDVREESVEYDTSIGEGTDFSL</sequence>
<evidence type="ECO:0000313" key="1">
    <source>
        <dbReference type="EMBL" id="OAQ22962.1"/>
    </source>
</evidence>
<dbReference type="AlphaFoldDB" id="A0A197JCW0"/>
<protein>
    <recommendedName>
        <fullName evidence="3">F-box domain-containing protein</fullName>
    </recommendedName>
</protein>
<gene>
    <name evidence="1" type="ORF">K457DRAFT_25561</name>
</gene>
<evidence type="ECO:0000313" key="2">
    <source>
        <dbReference type="Proteomes" id="UP000078512"/>
    </source>
</evidence>
<proteinExistence type="predicted"/>
<dbReference type="Gene3D" id="3.80.10.10">
    <property type="entry name" value="Ribonuclease Inhibitor"/>
    <property type="match status" value="1"/>
</dbReference>
<keyword evidence="2" id="KW-1185">Reference proteome</keyword>
<accession>A0A197JCW0</accession>
<reference evidence="1 2" key="1">
    <citation type="submission" date="2016-05" db="EMBL/GenBank/DDBJ databases">
        <title>Genome sequencing reveals origins of a unique bacterial endosymbiosis in the earliest lineages of terrestrial Fungi.</title>
        <authorList>
            <consortium name="DOE Joint Genome Institute"/>
            <person name="Uehling J."/>
            <person name="Gryganskyi A."/>
            <person name="Hameed K."/>
            <person name="Tschaplinski T."/>
            <person name="Misztal P."/>
            <person name="Wu S."/>
            <person name="Desiro A."/>
            <person name="Vande Pol N."/>
            <person name="Du Z.-Y."/>
            <person name="Zienkiewicz A."/>
            <person name="Zienkiewicz K."/>
            <person name="Morin E."/>
            <person name="Tisserant E."/>
            <person name="Splivallo R."/>
            <person name="Hainaut M."/>
            <person name="Henrissat B."/>
            <person name="Ohm R."/>
            <person name="Kuo A."/>
            <person name="Yan J."/>
            <person name="Lipzen A."/>
            <person name="Nolan M."/>
            <person name="Labutti K."/>
            <person name="Barry K."/>
            <person name="Goldstein A."/>
            <person name="Labbe J."/>
            <person name="Schadt C."/>
            <person name="Tuskan G."/>
            <person name="Grigoriev I."/>
            <person name="Martin F."/>
            <person name="Vilgalys R."/>
            <person name="Bonito G."/>
        </authorList>
    </citation>
    <scope>NUCLEOTIDE SEQUENCE [LARGE SCALE GENOMIC DNA]</scope>
    <source>
        <strain evidence="1 2">AG-77</strain>
    </source>
</reference>
<dbReference type="EMBL" id="KV442135">
    <property type="protein sequence ID" value="OAQ22962.1"/>
    <property type="molecule type" value="Genomic_DNA"/>
</dbReference>
<dbReference type="SUPFAM" id="SSF52058">
    <property type="entry name" value="L domain-like"/>
    <property type="match status" value="1"/>
</dbReference>
<name>A0A197JCW0_9FUNG</name>
<dbReference type="InterPro" id="IPR032675">
    <property type="entry name" value="LRR_dom_sf"/>
</dbReference>
<evidence type="ECO:0008006" key="3">
    <source>
        <dbReference type="Google" id="ProtNLM"/>
    </source>
</evidence>
<dbReference type="OrthoDB" id="2360563at2759"/>
<dbReference type="Proteomes" id="UP000078512">
    <property type="component" value="Unassembled WGS sequence"/>
</dbReference>